<accession>A0A2V5HLY7</accession>
<evidence type="ECO:0000313" key="3">
    <source>
        <dbReference type="Proteomes" id="UP000249829"/>
    </source>
</evidence>
<proteinExistence type="predicted"/>
<sequence>MRMSILGLFSGNWTDGGMEMGEGRMRSGVVGLGLMGWILANPQGDGCLSELSPSKAPPNSSYKQASRPTKACCAVTGNPNNELCLYPILHISKPKPNITQAEFIARPHLETAPRRMLILITVAIIRILVTIIVITIGIILILITTDIPVRKEEFLMPPRIVKLLGPSLLVVLLLKISITGILPIVVLFLVLVLVLLVLFVLRLFVLLLLLLLLFLLVRILPPDTEFTKPVDPVVGRHHCVCFADLGEIVFVEGSIKSLSREREREREVYPRESR</sequence>
<reference evidence="2 3" key="1">
    <citation type="submission" date="2018-02" db="EMBL/GenBank/DDBJ databases">
        <title>The genomes of Aspergillus section Nigri reveals drivers in fungal speciation.</title>
        <authorList>
            <consortium name="DOE Joint Genome Institute"/>
            <person name="Vesth T.C."/>
            <person name="Nybo J."/>
            <person name="Theobald S."/>
            <person name="Brandl J."/>
            <person name="Frisvad J.C."/>
            <person name="Nielsen K.F."/>
            <person name="Lyhne E.K."/>
            <person name="Kogle M.E."/>
            <person name="Kuo A."/>
            <person name="Riley R."/>
            <person name="Clum A."/>
            <person name="Nolan M."/>
            <person name="Lipzen A."/>
            <person name="Salamov A."/>
            <person name="Henrissat B."/>
            <person name="Wiebenga A."/>
            <person name="De vries R.P."/>
            <person name="Grigoriev I.V."/>
            <person name="Mortensen U.H."/>
            <person name="Andersen M.R."/>
            <person name="Baker S.E."/>
        </authorList>
    </citation>
    <scope>NUCLEOTIDE SEQUENCE [LARGE SCALE GENOMIC DNA]</scope>
    <source>
        <strain evidence="2 3">CBS 115571</strain>
    </source>
</reference>
<evidence type="ECO:0000313" key="2">
    <source>
        <dbReference type="EMBL" id="PYI23054.1"/>
    </source>
</evidence>
<evidence type="ECO:0000256" key="1">
    <source>
        <dbReference type="SAM" id="Phobius"/>
    </source>
</evidence>
<keyword evidence="1" id="KW-1133">Transmembrane helix</keyword>
<dbReference type="AlphaFoldDB" id="A0A2V5HLY7"/>
<feature type="transmembrane region" description="Helical" evidence="1">
    <location>
        <begin position="203"/>
        <end position="220"/>
    </location>
</feature>
<feature type="transmembrane region" description="Helical" evidence="1">
    <location>
        <begin position="163"/>
        <end position="196"/>
    </location>
</feature>
<dbReference type="Proteomes" id="UP000249829">
    <property type="component" value="Unassembled WGS sequence"/>
</dbReference>
<protein>
    <submittedName>
        <fullName evidence="2">Uncharacterized protein</fullName>
    </submittedName>
</protein>
<organism evidence="2 3">
    <name type="scientific">Aspergillus violaceofuscus (strain CBS 115571)</name>
    <dbReference type="NCBI Taxonomy" id="1450538"/>
    <lineage>
        <taxon>Eukaryota</taxon>
        <taxon>Fungi</taxon>
        <taxon>Dikarya</taxon>
        <taxon>Ascomycota</taxon>
        <taxon>Pezizomycotina</taxon>
        <taxon>Eurotiomycetes</taxon>
        <taxon>Eurotiomycetidae</taxon>
        <taxon>Eurotiales</taxon>
        <taxon>Aspergillaceae</taxon>
        <taxon>Aspergillus</taxon>
    </lineage>
</organism>
<dbReference type="EMBL" id="KZ825107">
    <property type="protein sequence ID" value="PYI23054.1"/>
    <property type="molecule type" value="Genomic_DNA"/>
</dbReference>
<gene>
    <name evidence="2" type="ORF">BO99DRAFT_223006</name>
</gene>
<keyword evidence="1" id="KW-0812">Transmembrane</keyword>
<keyword evidence="3" id="KW-1185">Reference proteome</keyword>
<keyword evidence="1" id="KW-0472">Membrane</keyword>
<name>A0A2V5HLY7_ASPV1</name>
<feature type="transmembrane region" description="Helical" evidence="1">
    <location>
        <begin position="116"/>
        <end position="143"/>
    </location>
</feature>